<feature type="compositionally biased region" description="Polar residues" evidence="1">
    <location>
        <begin position="381"/>
        <end position="397"/>
    </location>
</feature>
<dbReference type="InterPro" id="IPR000253">
    <property type="entry name" value="FHA_dom"/>
</dbReference>
<feature type="transmembrane region" description="Helical" evidence="2">
    <location>
        <begin position="265"/>
        <end position="284"/>
    </location>
</feature>
<dbReference type="PROSITE" id="PS50006">
    <property type="entry name" value="FHA_DOMAIN"/>
    <property type="match status" value="1"/>
</dbReference>
<keyword evidence="5" id="KW-1185">Reference proteome</keyword>
<protein>
    <submittedName>
        <fullName evidence="4">FHA domain-containing protein</fullName>
    </submittedName>
</protein>
<evidence type="ECO:0000313" key="5">
    <source>
        <dbReference type="Proteomes" id="UP000279446"/>
    </source>
</evidence>
<evidence type="ECO:0000313" key="4">
    <source>
        <dbReference type="EMBL" id="RUT46797.1"/>
    </source>
</evidence>
<keyword evidence="2" id="KW-0812">Transmembrane</keyword>
<dbReference type="Pfam" id="PF00498">
    <property type="entry name" value="FHA"/>
    <property type="match status" value="1"/>
</dbReference>
<sequence>MILRAEGHIEPQRINLVQKEMLMSISVPGLLRLDIREVDYKVSLHYDITGRRMLSQCLKSDKMSMPEFYSLLLQIITVLDDSKGYMLSPGNYILEEEFIFVEEPLTSGILYLTYVPLKEPLIVNPVHIMLLGLITRLMTSISHMEGNGIQKILSFCRDDLFSIPALKRMLIELLADDEPTVRHKSSHELQMQSKYEESRAVIKEYLPSYSQSAVASERVGLEYSSLRRNESNESPIWKTPQLFHSDDNDTLADSDESGSDSPKHFYYIVGAILIDALCWKLLYLDHPVSLNLYICMGLTLVFGVAVLLIRAGKLQLPVQGMATQLAQSNSTNFDDQDQKQEEITWKGKKGQRGKPKVADFDEKWRWNDVGDVTFPNAPRENPQNAHKQQPQSPRLTQEAYSTQIDYPTYVSNPIQEPYPAQIPYAIPKEKYNDSVVGIEIGPPVNPATVLLKRPMVQDRDSYSLPLPATLSYLERYDSTGGGTQRIALKTGSFVIGRSEEIVQYVEKAVGVSRAHVELMITTNGCSLKDLGSKNGTKLKGELIAPYKDYPLEAGDVFSIADTSFKCCKEGM</sequence>
<feature type="region of interest" description="Disordered" evidence="1">
    <location>
        <begin position="371"/>
        <end position="397"/>
    </location>
</feature>
<dbReference type="InterPro" id="IPR008984">
    <property type="entry name" value="SMAD_FHA_dom_sf"/>
</dbReference>
<dbReference type="SUPFAM" id="SSF49879">
    <property type="entry name" value="SMAD/FHA domain"/>
    <property type="match status" value="1"/>
</dbReference>
<comment type="caution">
    <text evidence="4">The sequence shown here is derived from an EMBL/GenBank/DDBJ whole genome shotgun (WGS) entry which is preliminary data.</text>
</comment>
<dbReference type="EMBL" id="RZNY01000007">
    <property type="protein sequence ID" value="RUT46797.1"/>
    <property type="molecule type" value="Genomic_DNA"/>
</dbReference>
<dbReference type="InterPro" id="IPR045962">
    <property type="entry name" value="DUF6382"/>
</dbReference>
<reference evidence="4 5" key="1">
    <citation type="submission" date="2018-12" db="EMBL/GenBank/DDBJ databases">
        <authorList>
            <person name="Sun L."/>
            <person name="Chen Z."/>
        </authorList>
    </citation>
    <scope>NUCLEOTIDE SEQUENCE [LARGE SCALE GENOMIC DNA]</scope>
    <source>
        <strain evidence="4 5">DSM 15890</strain>
    </source>
</reference>
<dbReference type="Proteomes" id="UP000279446">
    <property type="component" value="Unassembled WGS sequence"/>
</dbReference>
<feature type="domain" description="FHA" evidence="3">
    <location>
        <begin position="493"/>
        <end position="543"/>
    </location>
</feature>
<keyword evidence="2" id="KW-1133">Transmembrane helix</keyword>
<keyword evidence="2" id="KW-0472">Membrane</keyword>
<evidence type="ECO:0000256" key="2">
    <source>
        <dbReference type="SAM" id="Phobius"/>
    </source>
</evidence>
<feature type="transmembrane region" description="Helical" evidence="2">
    <location>
        <begin position="290"/>
        <end position="309"/>
    </location>
</feature>
<dbReference type="SMART" id="SM00240">
    <property type="entry name" value="FHA"/>
    <property type="match status" value="1"/>
</dbReference>
<proteinExistence type="predicted"/>
<gene>
    <name evidence="4" type="ORF">EJP82_10175</name>
</gene>
<organism evidence="4 5">
    <name type="scientific">Paenibacillus anaericanus</name>
    <dbReference type="NCBI Taxonomy" id="170367"/>
    <lineage>
        <taxon>Bacteria</taxon>
        <taxon>Bacillati</taxon>
        <taxon>Bacillota</taxon>
        <taxon>Bacilli</taxon>
        <taxon>Bacillales</taxon>
        <taxon>Paenibacillaceae</taxon>
        <taxon>Paenibacillus</taxon>
    </lineage>
</organism>
<dbReference type="CDD" id="cd00060">
    <property type="entry name" value="FHA"/>
    <property type="match status" value="1"/>
</dbReference>
<dbReference type="AlphaFoldDB" id="A0A433YAB6"/>
<dbReference type="Gene3D" id="2.60.200.20">
    <property type="match status" value="1"/>
</dbReference>
<dbReference type="Pfam" id="PF19909">
    <property type="entry name" value="DUF6382"/>
    <property type="match status" value="1"/>
</dbReference>
<name>A0A433YAB6_9BACL</name>
<dbReference type="OrthoDB" id="9783862at2"/>
<accession>A0A433YAB6</accession>
<evidence type="ECO:0000259" key="3">
    <source>
        <dbReference type="PROSITE" id="PS50006"/>
    </source>
</evidence>
<evidence type="ECO:0000256" key="1">
    <source>
        <dbReference type="SAM" id="MobiDB-lite"/>
    </source>
</evidence>